<protein>
    <recommendedName>
        <fullName evidence="1">DNA binding HTH domain-containing protein</fullName>
    </recommendedName>
</protein>
<feature type="domain" description="DNA binding HTH" evidence="1">
    <location>
        <begin position="1"/>
        <end position="32"/>
    </location>
</feature>
<organism evidence="2 3">
    <name type="scientific">Bacillus cereus</name>
    <dbReference type="NCBI Taxonomy" id="1396"/>
    <lineage>
        <taxon>Bacteria</taxon>
        <taxon>Bacillati</taxon>
        <taxon>Bacillota</taxon>
        <taxon>Bacilli</taxon>
        <taxon>Bacillales</taxon>
        <taxon>Bacillaceae</taxon>
        <taxon>Bacillus</taxon>
        <taxon>Bacillus cereus group</taxon>
    </lineage>
</organism>
<dbReference type="InterPro" id="IPR002197">
    <property type="entry name" value="HTH_Fis"/>
</dbReference>
<dbReference type="AlphaFoldDB" id="A0A9X8ZYF4"/>
<dbReference type="EMBL" id="SZOH01005275">
    <property type="protein sequence ID" value="TKI80191.1"/>
    <property type="molecule type" value="Genomic_DNA"/>
</dbReference>
<gene>
    <name evidence="2" type="ORF">FC695_44015</name>
</gene>
<evidence type="ECO:0000313" key="2">
    <source>
        <dbReference type="EMBL" id="TKI80191.1"/>
    </source>
</evidence>
<sequence>IEALEKTNGNVSLAAKLLNVPRSTFYKRMQKYKL</sequence>
<comment type="caution">
    <text evidence="2">The sequence shown here is derived from an EMBL/GenBank/DDBJ whole genome shotgun (WGS) entry which is preliminary data.</text>
</comment>
<dbReference type="Pfam" id="PF02954">
    <property type="entry name" value="HTH_8"/>
    <property type="match status" value="1"/>
</dbReference>
<accession>A0A9X8ZYF4</accession>
<reference evidence="2 3" key="1">
    <citation type="journal article" date="2019" name="Environ. Microbiol.">
        <title>An active ?-lactamase is a part of an orchestrated cell wall stress resistance network of Bacillus subtilis and related rhizosphere species.</title>
        <authorList>
            <person name="Bucher T."/>
            <person name="Keren-Paz A."/>
            <person name="Hausser J."/>
            <person name="Olender T."/>
            <person name="Cytryn E."/>
            <person name="Kolodkin-Gal I."/>
        </authorList>
    </citation>
    <scope>NUCLEOTIDE SEQUENCE [LARGE SCALE GENOMIC DNA]</scope>
    <source>
        <strain evidence="2 3">I32</strain>
    </source>
</reference>
<proteinExistence type="predicted"/>
<dbReference type="SUPFAM" id="SSF46689">
    <property type="entry name" value="Homeodomain-like"/>
    <property type="match status" value="1"/>
</dbReference>
<name>A0A9X8ZYF4_BACCE</name>
<dbReference type="InterPro" id="IPR009057">
    <property type="entry name" value="Homeodomain-like_sf"/>
</dbReference>
<evidence type="ECO:0000259" key="1">
    <source>
        <dbReference type="Pfam" id="PF02954"/>
    </source>
</evidence>
<dbReference type="Gene3D" id="1.10.10.60">
    <property type="entry name" value="Homeodomain-like"/>
    <property type="match status" value="1"/>
</dbReference>
<feature type="non-terminal residue" evidence="2">
    <location>
        <position position="1"/>
    </location>
</feature>
<evidence type="ECO:0000313" key="3">
    <source>
        <dbReference type="Proteomes" id="UP000308444"/>
    </source>
</evidence>
<dbReference type="Proteomes" id="UP000308444">
    <property type="component" value="Unassembled WGS sequence"/>
</dbReference>
<dbReference type="GO" id="GO:0043565">
    <property type="term" value="F:sequence-specific DNA binding"/>
    <property type="evidence" value="ECO:0007669"/>
    <property type="project" value="InterPro"/>
</dbReference>